<comment type="caution">
    <text evidence="1">The sequence shown here is derived from an EMBL/GenBank/DDBJ whole genome shotgun (WGS) entry which is preliminary data.</text>
</comment>
<evidence type="ECO:0000313" key="2">
    <source>
        <dbReference type="Proteomes" id="UP000306319"/>
    </source>
</evidence>
<sequence length="388" mass="43527">MTMSQRHYILTDILFTVVIAVCAILMPACIHTYPDPDAKDPTEVTLSLSLSFNLKWADLLAYYPPTKAEGGTWRIVIEISKTDNASPPIRIEETFSDDTFSKGELIIDCNETLSPDVYNISVWCDMRESDDSPYHFDLSSLKTISPLFTQSESGIAKRCGFHTSTLDLTPYHNKISADLTIPIELSPPTADFKIVATDVEQFLKYADLPISRGEKYYVRLSFENLIASFFNVSTGQPYGYYDSPSTQLPLPPLFAKQAQISSGWIFTESEREYVSVSLTVINSALTIVSMTRNITFPLERGKTTTVKGDFLTNFYANSINIDNIWEDEIIIPIPPRSSPIVQPPAEPPFLKGELKRASPLKREELKNSNDMCSLEFSARAHGRGVPYQ</sequence>
<evidence type="ECO:0000313" key="1">
    <source>
        <dbReference type="EMBL" id="TGY75956.1"/>
    </source>
</evidence>
<accession>A0AC61RFP0</accession>
<organism evidence="1 2">
    <name type="scientific">Lepagella muris</name>
    <dbReference type="NCBI Taxonomy" id="3032870"/>
    <lineage>
        <taxon>Bacteria</taxon>
        <taxon>Pseudomonadati</taxon>
        <taxon>Bacteroidota</taxon>
        <taxon>Bacteroidia</taxon>
        <taxon>Bacteroidales</taxon>
        <taxon>Muribaculaceae</taxon>
        <taxon>Lepagella</taxon>
    </lineage>
</organism>
<dbReference type="Proteomes" id="UP000306319">
    <property type="component" value="Unassembled WGS sequence"/>
</dbReference>
<keyword evidence="2" id="KW-1185">Reference proteome</keyword>
<protein>
    <submittedName>
        <fullName evidence="1">Uncharacterized protein</fullName>
    </submittedName>
</protein>
<name>A0AC61RFP0_9BACT</name>
<proteinExistence type="predicted"/>
<gene>
    <name evidence="1" type="ORF">E5331_19085</name>
</gene>
<reference evidence="1" key="1">
    <citation type="submission" date="2019-04" db="EMBL/GenBank/DDBJ databases">
        <title>Microbes associate with the intestines of laboratory mice.</title>
        <authorList>
            <person name="Navarre W."/>
            <person name="Wong E."/>
            <person name="Huang K."/>
            <person name="Tropini C."/>
            <person name="Ng K."/>
            <person name="Yu B."/>
        </authorList>
    </citation>
    <scope>NUCLEOTIDE SEQUENCE</scope>
    <source>
        <strain evidence="1">NM04_E33</strain>
    </source>
</reference>
<dbReference type="EMBL" id="SRYB01000047">
    <property type="protein sequence ID" value="TGY75956.1"/>
    <property type="molecule type" value="Genomic_DNA"/>
</dbReference>